<dbReference type="GO" id="GO:0016787">
    <property type="term" value="F:hydrolase activity"/>
    <property type="evidence" value="ECO:0007669"/>
    <property type="project" value="UniProtKB-KW"/>
</dbReference>
<comment type="similarity">
    <text evidence="2">Belongs to the Nudix hydrolase family. CPSF5 subfamily.</text>
</comment>
<dbReference type="OrthoDB" id="277288at2759"/>
<dbReference type="PANTHER" id="PTHR13047">
    <property type="entry name" value="PRE-MRNA CLEAVAGE FACTOR IM, 25KD SUBUNIT"/>
    <property type="match status" value="1"/>
</dbReference>
<dbReference type="Pfam" id="PF13869">
    <property type="entry name" value="NUDIX_2"/>
    <property type="match status" value="1"/>
</dbReference>
<name>A0A7J6MEZ5_PERCH</name>
<sequence>MTASRSMTLDWAVHEIGNYDMQSSSGKSESSSMGLPTKKWLDTWQKEGMRRTAYAAVLCHFNEQPCLLMFDCPRQANGPAGSRYRLLGGKVAPGETEVDGINRKLRKTILRVDDKQSKCEWTVGEKLLTFWRPEFDEFVYPYLPLYVQRPKECISVYQVTLPHKCVIRSRPGCEIRSIPLTTIYKEGIPEFGKIISAVPPALSRFNLKLYATVAAHRRDSQPGKARKVILI</sequence>
<accession>A0A7J6MEZ5</accession>
<dbReference type="Gene3D" id="3.90.79.10">
    <property type="entry name" value="Nucleoside Triphosphate Pyrophosphohydrolase"/>
    <property type="match status" value="1"/>
</dbReference>
<keyword evidence="3" id="KW-0507">mRNA processing</keyword>
<dbReference type="EMBL" id="JAAPAO010000158">
    <property type="protein sequence ID" value="KAF4670125.1"/>
    <property type="molecule type" value="Genomic_DNA"/>
</dbReference>
<comment type="caution">
    <text evidence="6">The sequence shown here is derived from an EMBL/GenBank/DDBJ whole genome shotgun (WGS) entry which is preliminary data.</text>
</comment>
<gene>
    <name evidence="6" type="primary">NUDT21</name>
    <name evidence="6" type="ORF">FOL47_002187</name>
</gene>
<organism evidence="6 7">
    <name type="scientific">Perkinsus chesapeaki</name>
    <name type="common">Clam parasite</name>
    <name type="synonym">Perkinsus andrewsi</name>
    <dbReference type="NCBI Taxonomy" id="330153"/>
    <lineage>
        <taxon>Eukaryota</taxon>
        <taxon>Sar</taxon>
        <taxon>Alveolata</taxon>
        <taxon>Perkinsozoa</taxon>
        <taxon>Perkinsea</taxon>
        <taxon>Perkinsida</taxon>
        <taxon>Perkinsidae</taxon>
        <taxon>Perkinsus</taxon>
    </lineage>
</organism>
<evidence type="ECO:0000256" key="3">
    <source>
        <dbReference type="ARBA" id="ARBA00022664"/>
    </source>
</evidence>
<dbReference type="InterPro" id="IPR016706">
    <property type="entry name" value="Cleav_polyA_spec_factor_su5"/>
</dbReference>
<comment type="subcellular location">
    <subcellularLocation>
        <location evidence="1">Nucleus</location>
    </subcellularLocation>
</comment>
<evidence type="ECO:0000313" key="6">
    <source>
        <dbReference type="EMBL" id="KAF4670125.1"/>
    </source>
</evidence>
<keyword evidence="7" id="KW-1185">Reference proteome</keyword>
<keyword evidence="5" id="KW-0539">Nucleus</keyword>
<dbReference type="GO" id="GO:0031124">
    <property type="term" value="P:mRNA 3'-end processing"/>
    <property type="evidence" value="ECO:0007669"/>
    <property type="project" value="InterPro"/>
</dbReference>
<evidence type="ECO:0000256" key="4">
    <source>
        <dbReference type="ARBA" id="ARBA00022884"/>
    </source>
</evidence>
<reference evidence="6 7" key="1">
    <citation type="submission" date="2020-04" db="EMBL/GenBank/DDBJ databases">
        <title>Perkinsus chesapeaki whole genome sequence.</title>
        <authorList>
            <person name="Bogema D.R."/>
        </authorList>
    </citation>
    <scope>NUCLEOTIDE SEQUENCE [LARGE SCALE GENOMIC DNA]</scope>
    <source>
        <strain evidence="6">ATCC PRA-425</strain>
    </source>
</reference>
<dbReference type="AlphaFoldDB" id="A0A7J6MEZ5"/>
<dbReference type="GO" id="GO:0005849">
    <property type="term" value="C:mRNA cleavage factor complex"/>
    <property type="evidence" value="ECO:0007669"/>
    <property type="project" value="InterPro"/>
</dbReference>
<proteinExistence type="inferred from homology"/>
<protein>
    <submittedName>
        <fullName evidence="6">Nudix hydrolase 21, chloroplastic</fullName>
    </submittedName>
</protein>
<evidence type="ECO:0000313" key="7">
    <source>
        <dbReference type="Proteomes" id="UP000591131"/>
    </source>
</evidence>
<evidence type="ECO:0000256" key="5">
    <source>
        <dbReference type="ARBA" id="ARBA00023242"/>
    </source>
</evidence>
<dbReference type="Proteomes" id="UP000591131">
    <property type="component" value="Unassembled WGS sequence"/>
</dbReference>
<keyword evidence="6" id="KW-0378">Hydrolase</keyword>
<evidence type="ECO:0000256" key="2">
    <source>
        <dbReference type="ARBA" id="ARBA00009710"/>
    </source>
</evidence>
<dbReference type="GO" id="GO:0003729">
    <property type="term" value="F:mRNA binding"/>
    <property type="evidence" value="ECO:0007669"/>
    <property type="project" value="InterPro"/>
</dbReference>
<dbReference type="SUPFAM" id="SSF55811">
    <property type="entry name" value="Nudix"/>
    <property type="match status" value="1"/>
</dbReference>
<dbReference type="InterPro" id="IPR015797">
    <property type="entry name" value="NUDIX_hydrolase-like_dom_sf"/>
</dbReference>
<evidence type="ECO:0000256" key="1">
    <source>
        <dbReference type="ARBA" id="ARBA00004123"/>
    </source>
</evidence>
<keyword evidence="4" id="KW-0694">RNA-binding</keyword>